<dbReference type="AlphaFoldDB" id="A0A812TGX5"/>
<feature type="region of interest" description="Disordered" evidence="1">
    <location>
        <begin position="73"/>
        <end position="107"/>
    </location>
</feature>
<evidence type="ECO:0000259" key="2">
    <source>
        <dbReference type="PROSITE" id="PS50206"/>
    </source>
</evidence>
<sequence length="178" mass="18811">MLATLSGGFAGWVKEGRPVEAGSMSDSGPRKIFITEDVPKSFSGDKEAYLRASEKEVGEANALKSAADVNGLVATGQTDDHSSQAAQSSRAVEDASSAAPSPSLWEVVGGADKGGIVVRKGKDTSSEQEPRRLVTGSLIEQRELVGDRLRYALHTGEGPSEGWVSIRLKAKELVVKTR</sequence>
<dbReference type="Proteomes" id="UP000649617">
    <property type="component" value="Unassembled WGS sequence"/>
</dbReference>
<dbReference type="OrthoDB" id="433673at2759"/>
<gene>
    <name evidence="3" type="ORF">SPIL2461_LOCUS13712</name>
</gene>
<organism evidence="3 4">
    <name type="scientific">Symbiodinium pilosum</name>
    <name type="common">Dinoflagellate</name>
    <dbReference type="NCBI Taxonomy" id="2952"/>
    <lineage>
        <taxon>Eukaryota</taxon>
        <taxon>Sar</taxon>
        <taxon>Alveolata</taxon>
        <taxon>Dinophyceae</taxon>
        <taxon>Suessiales</taxon>
        <taxon>Symbiodiniaceae</taxon>
        <taxon>Symbiodinium</taxon>
    </lineage>
</organism>
<evidence type="ECO:0000313" key="3">
    <source>
        <dbReference type="EMBL" id="CAE7523155.1"/>
    </source>
</evidence>
<reference evidence="3" key="1">
    <citation type="submission" date="2021-02" db="EMBL/GenBank/DDBJ databases">
        <authorList>
            <person name="Dougan E. K."/>
            <person name="Rhodes N."/>
            <person name="Thang M."/>
            <person name="Chan C."/>
        </authorList>
    </citation>
    <scope>NUCLEOTIDE SEQUENCE</scope>
</reference>
<dbReference type="PROSITE" id="PS50206">
    <property type="entry name" value="RHODANESE_3"/>
    <property type="match status" value="1"/>
</dbReference>
<proteinExistence type="predicted"/>
<keyword evidence="4" id="KW-1185">Reference proteome</keyword>
<evidence type="ECO:0000256" key="1">
    <source>
        <dbReference type="SAM" id="MobiDB-lite"/>
    </source>
</evidence>
<accession>A0A812TGX5</accession>
<feature type="domain" description="Rhodanese" evidence="2">
    <location>
        <begin position="5"/>
        <end position="21"/>
    </location>
</feature>
<dbReference type="InterPro" id="IPR001763">
    <property type="entry name" value="Rhodanese-like_dom"/>
</dbReference>
<comment type="caution">
    <text evidence="3">The sequence shown here is derived from an EMBL/GenBank/DDBJ whole genome shotgun (WGS) entry which is preliminary data.</text>
</comment>
<protein>
    <recommendedName>
        <fullName evidence="2">Rhodanese domain-containing protein</fullName>
    </recommendedName>
</protein>
<dbReference type="EMBL" id="CAJNIZ010030347">
    <property type="protein sequence ID" value="CAE7523155.1"/>
    <property type="molecule type" value="Genomic_DNA"/>
</dbReference>
<name>A0A812TGX5_SYMPI</name>
<evidence type="ECO:0000313" key="4">
    <source>
        <dbReference type="Proteomes" id="UP000649617"/>
    </source>
</evidence>